<dbReference type="AlphaFoldDB" id="A0A401GMP4"/>
<protein>
    <submittedName>
        <fullName evidence="1">Uncharacterized protein</fullName>
    </submittedName>
</protein>
<sequence>MILPCGPCSEAASLVIINTARLFNDAQTLKDAQLPLQSGRVDDPALLEPRIADPRDRRFPRSVRCFSQQYHVVATRSVARIIINNYQVLSAAERLSRAGKISGFRYRVAQVNMGSSRRGLAQMPDVRLAVALDPRCAAKYPAGSQCCASQWVCAHYGIEAA</sequence>
<dbReference type="RefSeq" id="XP_027614398.1">
    <property type="nucleotide sequence ID" value="XM_027758597.1"/>
</dbReference>
<accession>A0A401GMP4</accession>
<name>A0A401GMP4_9APHY</name>
<gene>
    <name evidence="1" type="ORF">SCP_0505340</name>
</gene>
<dbReference type="Proteomes" id="UP000287166">
    <property type="component" value="Unassembled WGS sequence"/>
</dbReference>
<proteinExistence type="predicted"/>
<keyword evidence="2" id="KW-1185">Reference proteome</keyword>
<dbReference type="EMBL" id="BFAD01000005">
    <property type="protein sequence ID" value="GBE83485.1"/>
    <property type="molecule type" value="Genomic_DNA"/>
</dbReference>
<evidence type="ECO:0000313" key="2">
    <source>
        <dbReference type="Proteomes" id="UP000287166"/>
    </source>
</evidence>
<comment type="caution">
    <text evidence="1">The sequence shown here is derived from an EMBL/GenBank/DDBJ whole genome shotgun (WGS) entry which is preliminary data.</text>
</comment>
<dbReference type="InParanoid" id="A0A401GMP4"/>
<evidence type="ECO:0000313" key="1">
    <source>
        <dbReference type="EMBL" id="GBE83485.1"/>
    </source>
</evidence>
<reference evidence="1 2" key="1">
    <citation type="journal article" date="2018" name="Sci. Rep.">
        <title>Genome sequence of the cauliflower mushroom Sparassis crispa (Hanabiratake) and its association with beneficial usage.</title>
        <authorList>
            <person name="Kiyama R."/>
            <person name="Furutani Y."/>
            <person name="Kawaguchi K."/>
            <person name="Nakanishi T."/>
        </authorList>
    </citation>
    <scope>NUCLEOTIDE SEQUENCE [LARGE SCALE GENOMIC DNA]</scope>
</reference>
<organism evidence="1 2">
    <name type="scientific">Sparassis crispa</name>
    <dbReference type="NCBI Taxonomy" id="139825"/>
    <lineage>
        <taxon>Eukaryota</taxon>
        <taxon>Fungi</taxon>
        <taxon>Dikarya</taxon>
        <taxon>Basidiomycota</taxon>
        <taxon>Agaricomycotina</taxon>
        <taxon>Agaricomycetes</taxon>
        <taxon>Polyporales</taxon>
        <taxon>Sparassidaceae</taxon>
        <taxon>Sparassis</taxon>
    </lineage>
</organism>
<dbReference type="GeneID" id="38780402"/>